<protein>
    <submittedName>
        <fullName evidence="2">Sulfohydrolase/Glycosulfatase, Zn-dependent hydrolase</fullName>
    </submittedName>
</protein>
<dbReference type="GeneID" id="94844352"/>
<dbReference type="PANTHER" id="PTHR42663">
    <property type="entry name" value="HYDROLASE C777.06C-RELATED-RELATED"/>
    <property type="match status" value="1"/>
</dbReference>
<comment type="caution">
    <text evidence="2">The sequence shown here is derived from an EMBL/GenBank/DDBJ whole genome shotgun (WGS) entry which is preliminary data.</text>
</comment>
<dbReference type="RefSeq" id="XP_068352313.1">
    <property type="nucleotide sequence ID" value="XM_068509648.1"/>
</dbReference>
<keyword evidence="3" id="KW-1185">Reference proteome</keyword>
<feature type="domain" description="Metallo-beta-lactamase" evidence="1">
    <location>
        <begin position="29"/>
        <end position="220"/>
    </location>
</feature>
<dbReference type="Proteomes" id="UP000179807">
    <property type="component" value="Unassembled WGS sequence"/>
</dbReference>
<dbReference type="SUPFAM" id="SSF56281">
    <property type="entry name" value="Metallo-hydrolase/oxidoreductase"/>
    <property type="match status" value="1"/>
</dbReference>
<organism evidence="2 3">
    <name type="scientific">Tritrichomonas foetus</name>
    <dbReference type="NCBI Taxonomy" id="1144522"/>
    <lineage>
        <taxon>Eukaryota</taxon>
        <taxon>Metamonada</taxon>
        <taxon>Parabasalia</taxon>
        <taxon>Tritrichomonadida</taxon>
        <taxon>Tritrichomonadidae</taxon>
        <taxon>Tritrichomonas</taxon>
    </lineage>
</organism>
<evidence type="ECO:0000313" key="2">
    <source>
        <dbReference type="EMBL" id="OHS99176.1"/>
    </source>
</evidence>
<sequence>MEVHCLGSGGFHDTETAHTCCFMIPDYGIIFDAGSGFFRAPPLVKTEAINIFISHGHSDHICQISHIGRLMESRICQKIRIFAQPEVLMAINVLINPPVSPFPIVCEAYSLYDGFQIELNDSIDKKPTTVSAFQVEHGKCQCFGFKVVSENHSVVYITDSHTTPQSHFLPWIKDVNMIIHDVYYTSEFEERAQLLGHTTSTGMAEVCKSINFNKKLVIMHLNPNPEYHQQILDDIKKVVQDVVLSKDNEVYTF</sequence>
<dbReference type="PANTHER" id="PTHR42663:SF6">
    <property type="entry name" value="HYDROLASE C777.06C-RELATED"/>
    <property type="match status" value="1"/>
</dbReference>
<evidence type="ECO:0000313" key="3">
    <source>
        <dbReference type="Proteomes" id="UP000179807"/>
    </source>
</evidence>
<dbReference type="InterPro" id="IPR001279">
    <property type="entry name" value="Metallo-B-lactamas"/>
</dbReference>
<dbReference type="EMBL" id="MLAK01001019">
    <property type="protein sequence ID" value="OHS99176.1"/>
    <property type="molecule type" value="Genomic_DNA"/>
</dbReference>
<accession>A0A1J4JJ15</accession>
<reference evidence="2" key="1">
    <citation type="submission" date="2016-10" db="EMBL/GenBank/DDBJ databases">
        <authorList>
            <person name="Benchimol M."/>
            <person name="Almeida L.G."/>
            <person name="Vasconcelos A.T."/>
            <person name="Perreira-Neves A."/>
            <person name="Rosa I.A."/>
            <person name="Tasca T."/>
            <person name="Bogo M.R."/>
            <person name="de Souza W."/>
        </authorList>
    </citation>
    <scope>NUCLEOTIDE SEQUENCE [LARGE SCALE GENOMIC DNA]</scope>
    <source>
        <strain evidence="2">K</strain>
    </source>
</reference>
<dbReference type="InterPro" id="IPR036866">
    <property type="entry name" value="RibonucZ/Hydroxyglut_hydro"/>
</dbReference>
<gene>
    <name evidence="2" type="ORF">TRFO_34416</name>
</gene>
<dbReference type="Pfam" id="PF12706">
    <property type="entry name" value="Lactamase_B_2"/>
    <property type="match status" value="1"/>
</dbReference>
<dbReference type="VEuPathDB" id="TrichDB:TRFO_34416"/>
<proteinExistence type="predicted"/>
<dbReference type="GO" id="GO:0016787">
    <property type="term" value="F:hydrolase activity"/>
    <property type="evidence" value="ECO:0007669"/>
    <property type="project" value="UniProtKB-KW"/>
</dbReference>
<name>A0A1J4JJ15_9EUKA</name>
<dbReference type="Gene3D" id="3.60.15.10">
    <property type="entry name" value="Ribonuclease Z/Hydroxyacylglutathione hydrolase-like"/>
    <property type="match status" value="1"/>
</dbReference>
<evidence type="ECO:0000259" key="1">
    <source>
        <dbReference type="Pfam" id="PF12706"/>
    </source>
</evidence>
<dbReference type="AlphaFoldDB" id="A0A1J4JJ15"/>